<dbReference type="KEGG" id="bcg:BCG9842_B3327"/>
<proteinExistence type="predicted"/>
<dbReference type="InterPro" id="IPR029035">
    <property type="entry name" value="DHS-like_NAD/FAD-binding_dom"/>
</dbReference>
<dbReference type="RefSeq" id="WP_000810876.1">
    <property type="nucleotide sequence ID" value="NC_011772.1"/>
</dbReference>
<name>B7ITB3_BACC2</name>
<evidence type="ECO:0000259" key="1">
    <source>
        <dbReference type="Pfam" id="PF20284"/>
    </source>
</evidence>
<dbReference type="Pfam" id="PF13289">
    <property type="entry name" value="SIR2_2"/>
    <property type="match status" value="1"/>
</dbReference>
<accession>B7ITB3</accession>
<feature type="domain" description="ABC-three component systems C-terminal" evidence="1">
    <location>
        <begin position="304"/>
        <end position="429"/>
    </location>
</feature>
<dbReference type="InterPro" id="IPR046912">
    <property type="entry name" value="ABC-3C_CTD8"/>
</dbReference>
<evidence type="ECO:0000313" key="2">
    <source>
        <dbReference type="EMBL" id="ACK93980.1"/>
    </source>
</evidence>
<dbReference type="HOGENOM" id="CLU_629539_0_0_9"/>
<dbReference type="AlphaFoldDB" id="B7ITB3"/>
<dbReference type="Proteomes" id="UP000006744">
    <property type="component" value="Chromosome"/>
</dbReference>
<organism evidence="2 3">
    <name type="scientific">Bacillus cereus (strain G9842)</name>
    <dbReference type="NCBI Taxonomy" id="405531"/>
    <lineage>
        <taxon>Bacteria</taxon>
        <taxon>Bacillati</taxon>
        <taxon>Bacillota</taxon>
        <taxon>Bacilli</taxon>
        <taxon>Bacillales</taxon>
        <taxon>Bacillaceae</taxon>
        <taxon>Bacillus</taxon>
        <taxon>Bacillus cereus group</taxon>
    </lineage>
</organism>
<sequence>MKQKRLIQDLQGLYADKKLIPFVGAGLSYPFKIPTWGQMIKEISNRFKDDESFHKPVVALIEKGDYDFALQYLMNIYSLTERDIQEEIKNIIREKRIQLDAPQSHNYVDLANLDFNTVVTTNYDDLLRIYLGQKGFIAQNLCSTTISAEELNDQSFTKRIWHLHGDIHDTGTIVMTNQKYQDLYSNNKFERFFSLLYANYHFLMIGFSFDDEYIKNFFESYVTDYHSKHYLILNKPSQSLIQDLNSRYRVEVLSYEATTDEEHVIEIRKLLEEISKKKDSGEIDDSSSSGGSHFLEKLELEDKEELDKSLFCKKIKLEEIDNFTLELSKDYFFQAESYLRYLRRNNYEEGFIRSLLRIVDIKYKELYKAEYLPKGESQILIDSVHSALNSINYGRYEEQIHKIKPLESENKGFVHILADDIKEDVWWGEKRELDV</sequence>
<evidence type="ECO:0000313" key="3">
    <source>
        <dbReference type="Proteomes" id="UP000006744"/>
    </source>
</evidence>
<dbReference type="Pfam" id="PF20284">
    <property type="entry name" value="CTD8"/>
    <property type="match status" value="1"/>
</dbReference>
<reference evidence="2 3" key="1">
    <citation type="submission" date="2008-10" db="EMBL/GenBank/DDBJ databases">
        <title>Genome sequence of Bacillus cereus G9842.</title>
        <authorList>
            <person name="Dodson R.J."/>
            <person name="Durkin A.S."/>
            <person name="Rosovitz M.J."/>
            <person name="Rasko D.A."/>
            <person name="Hoffmaster A."/>
            <person name="Ravel J."/>
            <person name="Sutton G."/>
        </authorList>
    </citation>
    <scope>NUCLEOTIDE SEQUENCE [LARGE SCALE GENOMIC DNA]</scope>
    <source>
        <strain evidence="2 3">G9842</strain>
    </source>
</reference>
<dbReference type="EMBL" id="CP001186">
    <property type="protein sequence ID" value="ACK93980.1"/>
    <property type="molecule type" value="Genomic_DNA"/>
</dbReference>
<dbReference type="SUPFAM" id="SSF52467">
    <property type="entry name" value="DHS-like NAD/FAD-binding domain"/>
    <property type="match status" value="1"/>
</dbReference>
<protein>
    <recommendedName>
        <fullName evidence="1">ABC-three component systems C-terminal domain-containing protein</fullName>
    </recommendedName>
</protein>
<gene>
    <name evidence="2" type="ordered locus">BCG9842_B3327</name>
</gene>